<dbReference type="SFLD" id="SFLDS00003">
    <property type="entry name" value="Haloacid_Dehalogenase"/>
    <property type="match status" value="1"/>
</dbReference>
<dbReference type="PANTHER" id="PTHR43434:SF1">
    <property type="entry name" value="PHOSPHOGLYCOLATE PHOSPHATASE"/>
    <property type="match status" value="1"/>
</dbReference>
<feature type="domain" description="Phosphoribulokinase/uridine kinase" evidence="1">
    <location>
        <begin position="219"/>
        <end position="399"/>
    </location>
</feature>
<dbReference type="SUPFAM" id="SSF52540">
    <property type="entry name" value="P-loop containing nucleoside triphosphate hydrolases"/>
    <property type="match status" value="1"/>
</dbReference>
<comment type="caution">
    <text evidence="2">The sequence shown here is derived from an EMBL/GenBank/DDBJ whole genome shotgun (WGS) entry which is preliminary data.</text>
</comment>
<dbReference type="SFLD" id="SFLDG01129">
    <property type="entry name" value="C1.5:_HAD__Beta-PGM__Phosphata"/>
    <property type="match status" value="1"/>
</dbReference>
<accession>A0A9D1A3L3</accession>
<reference evidence="2" key="2">
    <citation type="journal article" date="2021" name="PeerJ">
        <title>Extensive microbial diversity within the chicken gut microbiome revealed by metagenomics and culture.</title>
        <authorList>
            <person name="Gilroy R."/>
            <person name="Ravi A."/>
            <person name="Getino M."/>
            <person name="Pursley I."/>
            <person name="Horton D.L."/>
            <person name="Alikhan N.F."/>
            <person name="Baker D."/>
            <person name="Gharbi K."/>
            <person name="Hall N."/>
            <person name="Watson M."/>
            <person name="Adriaenssens E.M."/>
            <person name="Foster-Nyarko E."/>
            <person name="Jarju S."/>
            <person name="Secka A."/>
            <person name="Antonio M."/>
            <person name="Oren A."/>
            <person name="Chaudhuri R.R."/>
            <person name="La Ragione R."/>
            <person name="Hildebrand F."/>
            <person name="Pallen M.J."/>
        </authorList>
    </citation>
    <scope>NUCLEOTIDE SEQUENCE</scope>
    <source>
        <strain evidence="2">CHK180-2868</strain>
    </source>
</reference>
<dbReference type="AlphaFoldDB" id="A0A9D1A3L3"/>
<dbReference type="PANTHER" id="PTHR43434">
    <property type="entry name" value="PHOSPHOGLYCOLATE PHOSPHATASE"/>
    <property type="match status" value="1"/>
</dbReference>
<dbReference type="EMBL" id="DVGC01000030">
    <property type="protein sequence ID" value="HIR05457.1"/>
    <property type="molecule type" value="Genomic_DNA"/>
</dbReference>
<name>A0A9D1A3L3_9FIRM</name>
<dbReference type="Proteomes" id="UP000824250">
    <property type="component" value="Unassembled WGS sequence"/>
</dbReference>
<dbReference type="InterPro" id="IPR027417">
    <property type="entry name" value="P-loop_NTPase"/>
</dbReference>
<dbReference type="Gene3D" id="3.40.50.1000">
    <property type="entry name" value="HAD superfamily/HAD-like"/>
    <property type="match status" value="1"/>
</dbReference>
<dbReference type="InterPro" id="IPR023198">
    <property type="entry name" value="PGP-like_dom2"/>
</dbReference>
<dbReference type="GO" id="GO:0008967">
    <property type="term" value="F:phosphoglycolate phosphatase activity"/>
    <property type="evidence" value="ECO:0007669"/>
    <property type="project" value="TreeGrafter"/>
</dbReference>
<dbReference type="InterPro" id="IPR050155">
    <property type="entry name" value="HAD-like_hydrolase_sf"/>
</dbReference>
<reference evidence="2" key="1">
    <citation type="submission" date="2020-10" db="EMBL/GenBank/DDBJ databases">
        <authorList>
            <person name="Gilroy R."/>
        </authorList>
    </citation>
    <scope>NUCLEOTIDE SEQUENCE</scope>
    <source>
        <strain evidence="2">CHK180-2868</strain>
    </source>
</reference>
<keyword evidence="2" id="KW-0378">Hydrolase</keyword>
<dbReference type="InterPro" id="IPR006083">
    <property type="entry name" value="PRK/URK"/>
</dbReference>
<organism evidence="2 3">
    <name type="scientific">Candidatus Copromonas faecavium</name>
    <name type="common">nom. illeg.</name>
    <dbReference type="NCBI Taxonomy" id="2840740"/>
    <lineage>
        <taxon>Bacteria</taxon>
        <taxon>Bacillati</taxon>
        <taxon>Bacillota</taxon>
        <taxon>Clostridia</taxon>
        <taxon>Lachnospirales</taxon>
        <taxon>Lachnospiraceae</taxon>
        <taxon>Candidatus Copromonas (nom. illeg.)</taxon>
    </lineage>
</organism>
<proteinExistence type="predicted"/>
<dbReference type="GO" id="GO:0006281">
    <property type="term" value="P:DNA repair"/>
    <property type="evidence" value="ECO:0007669"/>
    <property type="project" value="TreeGrafter"/>
</dbReference>
<dbReference type="GO" id="GO:0016301">
    <property type="term" value="F:kinase activity"/>
    <property type="evidence" value="ECO:0007669"/>
    <property type="project" value="InterPro"/>
</dbReference>
<dbReference type="InterPro" id="IPR041492">
    <property type="entry name" value="HAD_2"/>
</dbReference>
<evidence type="ECO:0000313" key="3">
    <source>
        <dbReference type="Proteomes" id="UP000824250"/>
    </source>
</evidence>
<dbReference type="GO" id="GO:0005829">
    <property type="term" value="C:cytosol"/>
    <property type="evidence" value="ECO:0007669"/>
    <property type="project" value="TreeGrafter"/>
</dbReference>
<dbReference type="SUPFAM" id="SSF56784">
    <property type="entry name" value="HAD-like"/>
    <property type="match status" value="1"/>
</dbReference>
<dbReference type="InterPro" id="IPR023214">
    <property type="entry name" value="HAD_sf"/>
</dbReference>
<dbReference type="Pfam" id="PF00485">
    <property type="entry name" value="PRK"/>
    <property type="match status" value="1"/>
</dbReference>
<evidence type="ECO:0000259" key="1">
    <source>
        <dbReference type="Pfam" id="PF00485"/>
    </source>
</evidence>
<dbReference type="InterPro" id="IPR036412">
    <property type="entry name" value="HAD-like_sf"/>
</dbReference>
<protein>
    <submittedName>
        <fullName evidence="2">HAD hydrolase-like protein</fullName>
    </submittedName>
</protein>
<dbReference type="Pfam" id="PF13419">
    <property type="entry name" value="HAD_2"/>
    <property type="match status" value="1"/>
</dbReference>
<gene>
    <name evidence="2" type="ORF">IAB28_05770</name>
</gene>
<dbReference type="Gene3D" id="3.40.50.300">
    <property type="entry name" value="P-loop containing nucleotide triphosphate hydrolases"/>
    <property type="match status" value="1"/>
</dbReference>
<sequence length="410" mass="47201">MHVIFDLDGTLFQTAICEYYAVNQLRSEYSLPSLSEQIIKQNIGKQTADFLKCYFPESYLSDTFIEHYHNLEHAAILQHGSLFPDIPALLEHLKRNHCQLDICSNGSVEYINRVLDKTNIRAYFRHLITAQNFSSKADAIRTLLTEESPAVIVGDTTSDFDAANKNFLPSIGAAYGYGNDLSAATYRAETPLEIMDLVMQCDLFYQITKKLFSCTIQTIGINGIDTSGKTVFSNHYSRFLSSRGIENTVLHMDDFHNPAAIRRHGKNEIDAYYRHAFNYETLVQQILLPLKREGILNKKLLCLNLDTDIYENPLQYTVTQKGILIIEGVLLFRPPLIRYLDKKIYLHISFEEMLKRAAERDVPKYGTAILEKYQNKYIPIQKRYFEEFHPAQNADIVINNENFRRPVILS</sequence>
<evidence type="ECO:0000313" key="2">
    <source>
        <dbReference type="EMBL" id="HIR05457.1"/>
    </source>
</evidence>
<dbReference type="GO" id="GO:0005524">
    <property type="term" value="F:ATP binding"/>
    <property type="evidence" value="ECO:0007669"/>
    <property type="project" value="InterPro"/>
</dbReference>
<dbReference type="Gene3D" id="1.10.150.240">
    <property type="entry name" value="Putative phosphatase, domain 2"/>
    <property type="match status" value="1"/>
</dbReference>